<dbReference type="PANTHER" id="PTHR43581">
    <property type="entry name" value="ATP/GTP PHOSPHATASE"/>
    <property type="match status" value="1"/>
</dbReference>
<sequence>MNTYFIRSFDVTGLWGYKNYPILLHEDVNVIIGPNASGKTTLINILYDTLTANFPRLCRTQFSEVVLGLKAFEGNERREVRLTQSEQDLTIHIDRQPFNVPLAPFQQFGDDPSFADIPLEMARRHFGIKGDLRRLQKSLRELVPAVWLPVSRRLPIAEEEEVARKRLHRKPLESVDECLAGLVDSLQQYRLSLNTELSELRKEFQRHALENILYDKQHDRLLLKPQQSIAPSEGDKQALLQAFRDVGLVDRNMEERINDHFAAAKRALSKFTSSPTEIDMETLIIIPLISRTRSIVTFAQELETKREKLFSPLHSYERIVNSFLREKSVDVSDRGELVISPNKAQRGPIEWRHLSSGEKQILILLTQALLSEKSPVVYVADEPELSLHVSWQEKLLGSLTQLAGRCQFIVATHSPDIAAGFGNKVIDLARF</sequence>
<dbReference type="SUPFAM" id="SSF52540">
    <property type="entry name" value="P-loop containing nucleoside triphosphate hydrolases"/>
    <property type="match status" value="1"/>
</dbReference>
<feature type="domain" description="Endonuclease GajA/Old nuclease/RecF-like AAA" evidence="1">
    <location>
        <begin position="6"/>
        <end position="418"/>
    </location>
</feature>
<proteinExistence type="predicted"/>
<organism evidence="2 3">
    <name type="scientific">Thiocapsa rosea</name>
    <dbReference type="NCBI Taxonomy" id="69360"/>
    <lineage>
        <taxon>Bacteria</taxon>
        <taxon>Pseudomonadati</taxon>
        <taxon>Pseudomonadota</taxon>
        <taxon>Gammaproteobacteria</taxon>
        <taxon>Chromatiales</taxon>
        <taxon>Chromatiaceae</taxon>
        <taxon>Thiocapsa</taxon>
    </lineage>
</organism>
<evidence type="ECO:0000259" key="1">
    <source>
        <dbReference type="Pfam" id="PF13175"/>
    </source>
</evidence>
<dbReference type="InterPro" id="IPR051396">
    <property type="entry name" value="Bact_Antivir_Def_Nuclease"/>
</dbReference>
<dbReference type="EMBL" id="RBXL01000001">
    <property type="protein sequence ID" value="RKT43524.1"/>
    <property type="molecule type" value="Genomic_DNA"/>
</dbReference>
<keyword evidence="3" id="KW-1185">Reference proteome</keyword>
<dbReference type="PANTHER" id="PTHR43581:SF2">
    <property type="entry name" value="EXCINUCLEASE ATPASE SUBUNIT"/>
    <property type="match status" value="1"/>
</dbReference>
<dbReference type="Gene3D" id="3.40.50.300">
    <property type="entry name" value="P-loop containing nucleotide triphosphate hydrolases"/>
    <property type="match status" value="1"/>
</dbReference>
<gene>
    <name evidence="2" type="ORF">BDD21_0861</name>
</gene>
<dbReference type="Proteomes" id="UP000274556">
    <property type="component" value="Unassembled WGS sequence"/>
</dbReference>
<name>A0A495V2G1_9GAMM</name>
<dbReference type="RefSeq" id="WP_120796085.1">
    <property type="nucleotide sequence ID" value="NZ_RBXL01000001.1"/>
</dbReference>
<dbReference type="InterPro" id="IPR027417">
    <property type="entry name" value="P-loop_NTPase"/>
</dbReference>
<evidence type="ECO:0000313" key="2">
    <source>
        <dbReference type="EMBL" id="RKT43524.1"/>
    </source>
</evidence>
<comment type="caution">
    <text evidence="2">The sequence shown here is derived from an EMBL/GenBank/DDBJ whole genome shotgun (WGS) entry which is preliminary data.</text>
</comment>
<protein>
    <submittedName>
        <fullName evidence="2">AAA domain-containing protein</fullName>
    </submittedName>
</protein>
<dbReference type="AlphaFoldDB" id="A0A495V2G1"/>
<evidence type="ECO:0000313" key="3">
    <source>
        <dbReference type="Proteomes" id="UP000274556"/>
    </source>
</evidence>
<dbReference type="Pfam" id="PF13175">
    <property type="entry name" value="AAA_15"/>
    <property type="match status" value="1"/>
</dbReference>
<dbReference type="OrthoDB" id="9815944at2"/>
<reference evidence="2 3" key="1">
    <citation type="submission" date="2018-10" db="EMBL/GenBank/DDBJ databases">
        <title>Genomic Encyclopedia of Archaeal and Bacterial Type Strains, Phase II (KMG-II): from individual species to whole genera.</title>
        <authorList>
            <person name="Goeker M."/>
        </authorList>
    </citation>
    <scope>NUCLEOTIDE SEQUENCE [LARGE SCALE GENOMIC DNA]</scope>
    <source>
        <strain evidence="2 3">DSM 235</strain>
    </source>
</reference>
<accession>A0A495V2G1</accession>
<dbReference type="InterPro" id="IPR041685">
    <property type="entry name" value="AAA_GajA/Old/RecF-like"/>
</dbReference>